<feature type="transmembrane region" description="Helical" evidence="1">
    <location>
        <begin position="38"/>
        <end position="56"/>
    </location>
</feature>
<dbReference type="EMBL" id="LMVM01000001">
    <property type="protein sequence ID" value="PAV06380.1"/>
    <property type="molecule type" value="Genomic_DNA"/>
</dbReference>
<dbReference type="Pfam" id="PF09971">
    <property type="entry name" value="DUF2206"/>
    <property type="match status" value="1"/>
</dbReference>
<feature type="transmembrane region" description="Helical" evidence="1">
    <location>
        <begin position="192"/>
        <end position="211"/>
    </location>
</feature>
<feature type="transmembrane region" description="Helical" evidence="1">
    <location>
        <begin position="323"/>
        <end position="341"/>
    </location>
</feature>
<dbReference type="OrthoDB" id="71189at2157"/>
<feature type="transmembrane region" description="Helical" evidence="1">
    <location>
        <begin position="166"/>
        <end position="185"/>
    </location>
</feature>
<feature type="transmembrane region" description="Helical" evidence="1">
    <location>
        <begin position="505"/>
        <end position="524"/>
    </location>
</feature>
<feature type="transmembrane region" description="Helical" evidence="1">
    <location>
        <begin position="12"/>
        <end position="32"/>
    </location>
</feature>
<evidence type="ECO:0000256" key="1">
    <source>
        <dbReference type="SAM" id="Phobius"/>
    </source>
</evidence>
<dbReference type="AlphaFoldDB" id="A0A2A2HAQ3"/>
<evidence type="ECO:0000313" key="3">
    <source>
        <dbReference type="Proteomes" id="UP000217784"/>
    </source>
</evidence>
<dbReference type="Proteomes" id="UP000217784">
    <property type="component" value="Unassembled WGS sequence"/>
</dbReference>
<feature type="transmembrane region" description="Helical" evidence="1">
    <location>
        <begin position="401"/>
        <end position="424"/>
    </location>
</feature>
<organism evidence="2 3">
    <name type="scientific">Methanobacterium bryantii</name>
    <dbReference type="NCBI Taxonomy" id="2161"/>
    <lineage>
        <taxon>Archaea</taxon>
        <taxon>Methanobacteriati</taxon>
        <taxon>Methanobacteriota</taxon>
        <taxon>Methanomada group</taxon>
        <taxon>Methanobacteria</taxon>
        <taxon>Methanobacteriales</taxon>
        <taxon>Methanobacteriaceae</taxon>
        <taxon>Methanobacterium</taxon>
    </lineage>
</organism>
<keyword evidence="3" id="KW-1185">Reference proteome</keyword>
<feature type="transmembrane region" description="Helical" evidence="1">
    <location>
        <begin position="68"/>
        <end position="92"/>
    </location>
</feature>
<feature type="transmembrane region" description="Helical" evidence="1">
    <location>
        <begin position="347"/>
        <end position="380"/>
    </location>
</feature>
<evidence type="ECO:0008006" key="4">
    <source>
        <dbReference type="Google" id="ProtNLM"/>
    </source>
</evidence>
<feature type="transmembrane region" description="Helical" evidence="1">
    <location>
        <begin position="536"/>
        <end position="553"/>
    </location>
</feature>
<proteinExistence type="predicted"/>
<keyword evidence="1" id="KW-0812">Transmembrane</keyword>
<feature type="transmembrane region" description="Helical" evidence="1">
    <location>
        <begin position="98"/>
        <end position="118"/>
    </location>
</feature>
<accession>A0A2A2HAQ3</accession>
<feature type="transmembrane region" description="Helical" evidence="1">
    <location>
        <begin position="269"/>
        <end position="290"/>
    </location>
</feature>
<keyword evidence="1" id="KW-0472">Membrane</keyword>
<sequence length="701" mass="79835">MLGEIKNISSKRWLIIVISTLFLIDIIILTSISFLREALPFLFFTIVPGILVIQIFRLNKLNFLKRSVLAVGMSVSLLIFTGLFLNCMYPILPEPLSLEHVLISLNFLVIILALLSYYRNKEDFQLFNLNIDFKDKLVSPFIFAVVFPFMAIFGTYLMNISNNNNIILIAMLLLIPVYIVVLIYLRDRVDNSVYPFALFMVSLSLLLMRGLTSSHITGRDVHIEFYVFQLALKNYYWNLLAYNNPYNACLSITILPVIYKVLSNINSEYIFKLFFGIIGSFIPLSLYIIFQKYLDNKYAFCASLLFVFQTYFILILDTVRQEIAFLFFFLAVWAFFGSDFNKSIKKAFFILFIISAMVSHYTTAYIALVLIFPILLLPFLKSLFEVLKDRIKSKKDAANQRFVSFQNFDVIIIILILTAIWYIFAAKVQFEAGSAVIGSTVSSLQLNAGGSSIRNSAVLSILGIGIQSLPNFISVIVNNLIFVMIGVGLIFIIKNYSEFKKKFGNGYLLGAIISVLLLVLFVILPYVSNAYGPQRLFLQLAVFLAPIFIIGCIKFAKLIKKPKYGIVIILVLLISLFTCGTYLQYHFYGIPYSPFYEHNGELRDEYYVYDQEVVAASWLNQYRVTDLGIQADATGYMRLMLGFGGTPILNKKAGGYVYLNYVNINKHIIYLSSTNPRNISDFAFLAGKSKIYDNGGAEIWK</sequence>
<dbReference type="InterPro" id="IPR018701">
    <property type="entry name" value="DUF2206_membrane"/>
</dbReference>
<reference evidence="2 3" key="1">
    <citation type="journal article" date="2017" name="BMC Genomics">
        <title>Genomic analysis of methanogenic archaea reveals a shift towards energy conservation.</title>
        <authorList>
            <person name="Gilmore S.P."/>
            <person name="Henske J.K."/>
            <person name="Sexton J.A."/>
            <person name="Solomon K.V."/>
            <person name="Seppala S."/>
            <person name="Yoo J.I."/>
            <person name="Huyett L.M."/>
            <person name="Pressman A."/>
            <person name="Cogan J.Z."/>
            <person name="Kivenson V."/>
            <person name="Peng X."/>
            <person name="Tan Y."/>
            <person name="Valentine D.L."/>
            <person name="O'Malley M.A."/>
        </authorList>
    </citation>
    <scope>NUCLEOTIDE SEQUENCE [LARGE SCALE GENOMIC DNA]</scope>
    <source>
        <strain evidence="2 3">M.o.H.</strain>
    </source>
</reference>
<gene>
    <name evidence="2" type="ORF">ASJ80_16305</name>
</gene>
<keyword evidence="1" id="KW-1133">Transmembrane helix</keyword>
<feature type="transmembrane region" description="Helical" evidence="1">
    <location>
        <begin position="245"/>
        <end position="262"/>
    </location>
</feature>
<feature type="transmembrane region" description="Helical" evidence="1">
    <location>
        <begin position="138"/>
        <end position="160"/>
    </location>
</feature>
<protein>
    <recommendedName>
        <fullName evidence="4">DUF2206 domain-containing protein</fullName>
    </recommendedName>
</protein>
<name>A0A2A2HAQ3_METBR</name>
<evidence type="ECO:0000313" key="2">
    <source>
        <dbReference type="EMBL" id="PAV06380.1"/>
    </source>
</evidence>
<feature type="transmembrane region" description="Helical" evidence="1">
    <location>
        <begin position="565"/>
        <end position="585"/>
    </location>
</feature>
<feature type="transmembrane region" description="Helical" evidence="1">
    <location>
        <begin position="296"/>
        <end position="316"/>
    </location>
</feature>
<feature type="transmembrane region" description="Helical" evidence="1">
    <location>
        <begin position="472"/>
        <end position="493"/>
    </location>
</feature>
<comment type="caution">
    <text evidence="2">The sequence shown here is derived from an EMBL/GenBank/DDBJ whole genome shotgun (WGS) entry which is preliminary data.</text>
</comment>
<dbReference type="RefSeq" id="WP_069582582.1">
    <property type="nucleotide sequence ID" value="NZ_LMVM01000001.1"/>
</dbReference>